<sequence length="212" mass="24012">MKNQIVQASLQLCLQYGIRQMSIQKLVESLTISTKTVYKYFTNKEELLEAVLYRYHGEQYQLLEKLPVGENAACLFFTIWQTAIDKEYQINKVFYEDLHDYYPELEQKVNAVIGPKFEQYFLAVIHQAIDQGAFRDDILPPVALQSVLVLHQAVVRGGAFNRFGLSAQALMIQTIGQYIRSLCTPGGLKALDEHIQASLTTPIAPLPMGSSH</sequence>
<evidence type="ECO:0000256" key="2">
    <source>
        <dbReference type="PROSITE-ProRule" id="PRU00335"/>
    </source>
</evidence>
<dbReference type="SUPFAM" id="SSF46689">
    <property type="entry name" value="Homeodomain-like"/>
    <property type="match status" value="1"/>
</dbReference>
<feature type="DNA-binding region" description="H-T-H motif" evidence="2">
    <location>
        <begin position="22"/>
        <end position="41"/>
    </location>
</feature>
<dbReference type="RefSeq" id="WP_162390634.1">
    <property type="nucleotide sequence ID" value="NZ_CP045997.1"/>
</dbReference>
<accession>A0A6P1W4A1</accession>
<dbReference type="Gene3D" id="1.10.357.10">
    <property type="entry name" value="Tetracycline Repressor, domain 2"/>
    <property type="match status" value="1"/>
</dbReference>
<dbReference type="EMBL" id="CP045997">
    <property type="protein sequence ID" value="QHW00244.1"/>
    <property type="molecule type" value="Genomic_DNA"/>
</dbReference>
<dbReference type="PROSITE" id="PS50977">
    <property type="entry name" value="HTH_TETR_2"/>
    <property type="match status" value="1"/>
</dbReference>
<keyword evidence="1 2" id="KW-0238">DNA-binding</keyword>
<evidence type="ECO:0000259" key="3">
    <source>
        <dbReference type="PROSITE" id="PS50977"/>
    </source>
</evidence>
<name>A0A6P1W4A1_9BACT</name>
<organism evidence="4 5">
    <name type="scientific">Spirosoma endbachense</name>
    <dbReference type="NCBI Taxonomy" id="2666025"/>
    <lineage>
        <taxon>Bacteria</taxon>
        <taxon>Pseudomonadati</taxon>
        <taxon>Bacteroidota</taxon>
        <taxon>Cytophagia</taxon>
        <taxon>Cytophagales</taxon>
        <taxon>Cytophagaceae</taxon>
        <taxon>Spirosoma</taxon>
    </lineage>
</organism>
<dbReference type="GO" id="GO:0003677">
    <property type="term" value="F:DNA binding"/>
    <property type="evidence" value="ECO:0007669"/>
    <property type="project" value="UniProtKB-UniRule"/>
</dbReference>
<keyword evidence="5" id="KW-1185">Reference proteome</keyword>
<gene>
    <name evidence="4" type="ORF">GJR95_36790</name>
</gene>
<dbReference type="PANTHER" id="PTHR43479:SF11">
    <property type="entry name" value="ACREF_ENVCD OPERON REPRESSOR-RELATED"/>
    <property type="match status" value="1"/>
</dbReference>
<evidence type="ECO:0000313" key="4">
    <source>
        <dbReference type="EMBL" id="QHW00244.1"/>
    </source>
</evidence>
<dbReference type="AlphaFoldDB" id="A0A6P1W4A1"/>
<proteinExistence type="predicted"/>
<reference evidence="4 5" key="1">
    <citation type="submission" date="2019-11" db="EMBL/GenBank/DDBJ databases">
        <title>Spirosoma endbachense sp. nov., isolated from a natural salt meadow.</title>
        <authorList>
            <person name="Rojas J."/>
            <person name="Ambika Manirajan B."/>
            <person name="Ratering S."/>
            <person name="Suarez C."/>
            <person name="Geissler-Plaum R."/>
            <person name="Schnell S."/>
        </authorList>
    </citation>
    <scope>NUCLEOTIDE SEQUENCE [LARGE SCALE GENOMIC DNA]</scope>
    <source>
        <strain evidence="4 5">I-24</strain>
    </source>
</reference>
<dbReference type="InterPro" id="IPR009057">
    <property type="entry name" value="Homeodomain-like_sf"/>
</dbReference>
<evidence type="ECO:0000313" key="5">
    <source>
        <dbReference type="Proteomes" id="UP000464577"/>
    </source>
</evidence>
<protein>
    <submittedName>
        <fullName evidence="4">TetR family transcriptional regulator</fullName>
    </submittedName>
</protein>
<evidence type="ECO:0000256" key="1">
    <source>
        <dbReference type="ARBA" id="ARBA00023125"/>
    </source>
</evidence>
<dbReference type="KEGG" id="senf:GJR95_36790"/>
<dbReference type="PANTHER" id="PTHR43479">
    <property type="entry name" value="ACREF/ENVCD OPERON REPRESSOR-RELATED"/>
    <property type="match status" value="1"/>
</dbReference>
<dbReference type="InterPro" id="IPR001647">
    <property type="entry name" value="HTH_TetR"/>
</dbReference>
<dbReference type="Pfam" id="PF00440">
    <property type="entry name" value="TetR_N"/>
    <property type="match status" value="1"/>
</dbReference>
<dbReference type="InterPro" id="IPR050624">
    <property type="entry name" value="HTH-type_Tx_Regulator"/>
</dbReference>
<dbReference type="PRINTS" id="PR00455">
    <property type="entry name" value="HTHTETR"/>
</dbReference>
<feature type="domain" description="HTH tetR-type" evidence="3">
    <location>
        <begin position="1"/>
        <end position="59"/>
    </location>
</feature>
<dbReference type="Proteomes" id="UP000464577">
    <property type="component" value="Chromosome"/>
</dbReference>